<gene>
    <name evidence="3" type="ORF">HMPREF0765_0973</name>
</gene>
<dbReference type="PANTHER" id="PTHR31435:SF10">
    <property type="entry name" value="BSR4717 PROTEIN"/>
    <property type="match status" value="1"/>
</dbReference>
<dbReference type="InterPro" id="IPR045057">
    <property type="entry name" value="Gcn5-rel_NAT"/>
</dbReference>
<dbReference type="RefSeq" id="WP_003006100.1">
    <property type="nucleotide sequence ID" value="NZ_GG668631.1"/>
</dbReference>
<feature type="domain" description="N-acetyltransferase" evidence="1">
    <location>
        <begin position="1"/>
        <end position="94"/>
    </location>
</feature>
<dbReference type="PROSITE" id="PS51186">
    <property type="entry name" value="GNAT"/>
    <property type="match status" value="1"/>
</dbReference>
<dbReference type="HOGENOM" id="CLU_132888_2_2_10"/>
<dbReference type="PROSITE" id="PS51729">
    <property type="entry name" value="GNAT_YJDJ"/>
    <property type="match status" value="1"/>
</dbReference>
<dbReference type="SUPFAM" id="SSF55729">
    <property type="entry name" value="Acyl-CoA N-acyltransferases (Nat)"/>
    <property type="match status" value="1"/>
</dbReference>
<evidence type="ECO:0000259" key="1">
    <source>
        <dbReference type="PROSITE" id="PS51186"/>
    </source>
</evidence>
<dbReference type="InterPro" id="IPR031165">
    <property type="entry name" value="GNAT_YJDJ"/>
</dbReference>
<dbReference type="GO" id="GO:0016747">
    <property type="term" value="F:acyltransferase activity, transferring groups other than amino-acyl groups"/>
    <property type="evidence" value="ECO:0007669"/>
    <property type="project" value="InterPro"/>
</dbReference>
<dbReference type="Gene3D" id="3.40.630.30">
    <property type="match status" value="1"/>
</dbReference>
<name>C2FUG7_SPHSI</name>
<evidence type="ECO:0000313" key="3">
    <source>
        <dbReference type="EMBL" id="EEI93436.1"/>
    </source>
</evidence>
<dbReference type="InterPro" id="IPR016181">
    <property type="entry name" value="Acyl_CoA_acyltransferase"/>
</dbReference>
<dbReference type="Pfam" id="PF14542">
    <property type="entry name" value="Acetyltransf_CG"/>
    <property type="match status" value="1"/>
</dbReference>
<dbReference type="AlphaFoldDB" id="C2FUG7"/>
<keyword evidence="3" id="KW-0808">Transferase</keyword>
<proteinExistence type="predicted"/>
<comment type="caution">
    <text evidence="3">The sequence shown here is derived from an EMBL/GenBank/DDBJ whole genome shotgun (WGS) entry which is preliminary data.</text>
</comment>
<dbReference type="EMBL" id="ACHB01000022">
    <property type="protein sequence ID" value="EEI93436.1"/>
    <property type="molecule type" value="Genomic_DNA"/>
</dbReference>
<organism evidence="3 4">
    <name type="scientific">Sphingobacterium spiritivorum ATCC 33300</name>
    <dbReference type="NCBI Taxonomy" id="525372"/>
    <lineage>
        <taxon>Bacteria</taxon>
        <taxon>Pseudomonadati</taxon>
        <taxon>Bacteroidota</taxon>
        <taxon>Sphingobacteriia</taxon>
        <taxon>Sphingobacteriales</taxon>
        <taxon>Sphingobacteriaceae</taxon>
        <taxon>Sphingobacterium</taxon>
    </lineage>
</organism>
<evidence type="ECO:0000259" key="2">
    <source>
        <dbReference type="PROSITE" id="PS51729"/>
    </source>
</evidence>
<sequence>MEIRNSSNGRNGVFTAYIDDQQSGQMHYEEGEDRLIIDSTEVDSHFEGQGVGKKLVLEAVDYARKNDLKIVAQCPFAKSVFDKTPAFQDVLAED</sequence>
<dbReference type="Proteomes" id="UP000006241">
    <property type="component" value="Unassembled WGS sequence"/>
</dbReference>
<protein>
    <submittedName>
        <fullName evidence="3">Acetyltransferase, GNAT family</fullName>
    </submittedName>
</protein>
<dbReference type="PANTHER" id="PTHR31435">
    <property type="entry name" value="PROTEIN NATD1"/>
    <property type="match status" value="1"/>
</dbReference>
<dbReference type="CDD" id="cd04301">
    <property type="entry name" value="NAT_SF"/>
    <property type="match status" value="1"/>
</dbReference>
<accession>C2FUG7</accession>
<dbReference type="InterPro" id="IPR000182">
    <property type="entry name" value="GNAT_dom"/>
</dbReference>
<reference evidence="3 4" key="1">
    <citation type="submission" date="2009-01" db="EMBL/GenBank/DDBJ databases">
        <authorList>
            <person name="Qin X."/>
            <person name="Bachman B."/>
            <person name="Battles P."/>
            <person name="Bell A."/>
            <person name="Bess C."/>
            <person name="Bickham C."/>
            <person name="Chaboub L."/>
            <person name="Chen D."/>
            <person name="Coyle M."/>
            <person name="Deiros D.R."/>
            <person name="Dinh H."/>
            <person name="Forbes L."/>
            <person name="Fowler G."/>
            <person name="Francisco L."/>
            <person name="Fu Q."/>
            <person name="Gubbala S."/>
            <person name="Hale W."/>
            <person name="Han Y."/>
            <person name="Hemphill L."/>
            <person name="Highlander S.K."/>
            <person name="Hirani K."/>
            <person name="Hogues M."/>
            <person name="Jackson L."/>
            <person name="Jakkamsetti A."/>
            <person name="Javaid M."/>
            <person name="Jiang H."/>
            <person name="Korchina V."/>
            <person name="Kovar C."/>
            <person name="Lara F."/>
            <person name="Lee S."/>
            <person name="Mata R."/>
            <person name="Mathew T."/>
            <person name="Moen C."/>
            <person name="Morales K."/>
            <person name="Munidasa M."/>
            <person name="Nazareth L."/>
            <person name="Ngo R."/>
            <person name="Nguyen L."/>
            <person name="Okwuonu G."/>
            <person name="Ongeri F."/>
            <person name="Patil S."/>
            <person name="Petrosino J."/>
            <person name="Pham C."/>
            <person name="Pham P."/>
            <person name="Pu L.-L."/>
            <person name="Puazo M."/>
            <person name="Raj R."/>
            <person name="Reid J."/>
            <person name="Rouhana J."/>
            <person name="Saada N."/>
            <person name="Shang Y."/>
            <person name="Simmons D."/>
            <person name="Thornton R."/>
            <person name="Warren J."/>
            <person name="Weissenberger G."/>
            <person name="Zhang J."/>
            <person name="Zhang L."/>
            <person name="Zhou C."/>
            <person name="Zhu D."/>
            <person name="Muzny D."/>
            <person name="Worley K."/>
            <person name="Gibbs R."/>
        </authorList>
    </citation>
    <scope>NUCLEOTIDE SEQUENCE [LARGE SCALE GENOMIC DNA]</scope>
    <source>
        <strain evidence="3 4">ATCC 33300</strain>
    </source>
</reference>
<evidence type="ECO:0000313" key="4">
    <source>
        <dbReference type="Proteomes" id="UP000006241"/>
    </source>
</evidence>
<feature type="domain" description="N-acetyltransferase" evidence="2">
    <location>
        <begin position="6"/>
        <end position="92"/>
    </location>
</feature>